<protein>
    <submittedName>
        <fullName evidence="1">Uncharacterized protein</fullName>
    </submittedName>
</protein>
<gene>
    <name evidence="1" type="ORF">DLN26_02790</name>
</gene>
<evidence type="ECO:0000313" key="1">
    <source>
        <dbReference type="EMBL" id="EAM8994564.1"/>
    </source>
</evidence>
<sequence>MNLSQTKTALHRTRLRFLDRKNFSVGFFFKPYRQPAPVLAVLRSMETEKIERNFSVFQFYGSKTI</sequence>
<dbReference type="AlphaFoldDB" id="A0A5T2XIK9"/>
<name>A0A5T2XIK9_SALER</name>
<accession>A0A5T2XIK9</accession>
<dbReference type="EMBL" id="AACWKH010000002">
    <property type="protein sequence ID" value="EAM8994564.1"/>
    <property type="molecule type" value="Genomic_DNA"/>
</dbReference>
<organism evidence="1">
    <name type="scientific">Salmonella enterica</name>
    <name type="common">Salmonella choleraesuis</name>
    <dbReference type="NCBI Taxonomy" id="28901"/>
    <lineage>
        <taxon>Bacteria</taxon>
        <taxon>Pseudomonadati</taxon>
        <taxon>Pseudomonadota</taxon>
        <taxon>Gammaproteobacteria</taxon>
        <taxon>Enterobacterales</taxon>
        <taxon>Enterobacteriaceae</taxon>
        <taxon>Salmonella</taxon>
    </lineage>
</organism>
<proteinExistence type="predicted"/>
<comment type="caution">
    <text evidence="1">The sequence shown here is derived from an EMBL/GenBank/DDBJ whole genome shotgun (WGS) entry which is preliminary data.</text>
</comment>
<reference evidence="1" key="1">
    <citation type="submission" date="2018-05" db="EMBL/GenBank/DDBJ databases">
        <authorList>
            <consortium name="GenomeTrakr network: Whole genome sequencing for foodborne pathogen traceback"/>
        </authorList>
    </citation>
    <scope>NUCLEOTIDE SEQUENCE</scope>
    <source>
        <strain evidence="1">FDA00013149</strain>
    </source>
</reference>